<dbReference type="Proteomes" id="UP000502823">
    <property type="component" value="Unassembled WGS sequence"/>
</dbReference>
<reference evidence="3" key="1">
    <citation type="submission" date="2020-01" db="EMBL/GenBank/DDBJ databases">
        <title>Draft genome sequence of the Termite Coptotermes fromosanus.</title>
        <authorList>
            <person name="Itakura S."/>
            <person name="Yosikawa Y."/>
            <person name="Umezawa K."/>
        </authorList>
    </citation>
    <scope>NUCLEOTIDE SEQUENCE [LARGE SCALE GENOMIC DNA]</scope>
</reference>
<feature type="non-terminal residue" evidence="2">
    <location>
        <position position="234"/>
    </location>
</feature>
<protein>
    <submittedName>
        <fullName evidence="2">Uncharacterized protein</fullName>
    </submittedName>
</protein>
<dbReference type="AlphaFoldDB" id="A0A6L2QB31"/>
<name>A0A6L2QB31_COPFO</name>
<feature type="compositionally biased region" description="Polar residues" evidence="1">
    <location>
        <begin position="31"/>
        <end position="41"/>
    </location>
</feature>
<proteinExistence type="predicted"/>
<dbReference type="CDD" id="cd00303">
    <property type="entry name" value="retropepsin_like"/>
    <property type="match status" value="1"/>
</dbReference>
<dbReference type="InParanoid" id="A0A6L2QB31"/>
<gene>
    <name evidence="2" type="ORF">Cfor_03120</name>
</gene>
<evidence type="ECO:0000313" key="2">
    <source>
        <dbReference type="EMBL" id="GFG40962.1"/>
    </source>
</evidence>
<evidence type="ECO:0000256" key="1">
    <source>
        <dbReference type="SAM" id="MobiDB-lite"/>
    </source>
</evidence>
<organism evidence="2 3">
    <name type="scientific">Coptotermes formosanus</name>
    <name type="common">Formosan subterranean termite</name>
    <dbReference type="NCBI Taxonomy" id="36987"/>
    <lineage>
        <taxon>Eukaryota</taxon>
        <taxon>Metazoa</taxon>
        <taxon>Ecdysozoa</taxon>
        <taxon>Arthropoda</taxon>
        <taxon>Hexapoda</taxon>
        <taxon>Insecta</taxon>
        <taxon>Pterygota</taxon>
        <taxon>Neoptera</taxon>
        <taxon>Polyneoptera</taxon>
        <taxon>Dictyoptera</taxon>
        <taxon>Blattodea</taxon>
        <taxon>Blattoidea</taxon>
        <taxon>Termitoidae</taxon>
        <taxon>Rhinotermitidae</taxon>
        <taxon>Coptotermes</taxon>
    </lineage>
</organism>
<sequence length="234" mass="26005">MKAQVNDLPFPPLKDFITFLEGRRCALENLNPGNVNSNADSRSADGKGDKHMKHRRNTNTLICTAALKCPMCKSAHALYKCDKFCNLTLQDRRALNRREQMLKATEIEANSTRLEETSSPTEPKQGSYCSFKGQRASQVLLPTATIKVTDSRGTQQPCRVLLDGGSKSNYITEALAQRLQLKCRLNEMPNTGINNTCSASIHSMDIRFSSKDSKYSNVVTCLILPNLKGNMPSM</sequence>
<comment type="caution">
    <text evidence="2">The sequence shown here is derived from an EMBL/GenBank/DDBJ whole genome shotgun (WGS) entry which is preliminary data.</text>
</comment>
<accession>A0A6L2QB31</accession>
<keyword evidence="3" id="KW-1185">Reference proteome</keyword>
<feature type="region of interest" description="Disordered" evidence="1">
    <location>
        <begin position="31"/>
        <end position="53"/>
    </location>
</feature>
<dbReference type="OrthoDB" id="6781688at2759"/>
<dbReference type="EMBL" id="BLKM01002858">
    <property type="protein sequence ID" value="GFG40962.1"/>
    <property type="molecule type" value="Genomic_DNA"/>
</dbReference>
<evidence type="ECO:0000313" key="3">
    <source>
        <dbReference type="Proteomes" id="UP000502823"/>
    </source>
</evidence>